<dbReference type="PANTHER" id="PTHR38588">
    <property type="entry name" value="BLL0334 PROTEIN"/>
    <property type="match status" value="1"/>
</dbReference>
<dbReference type="OrthoDB" id="9808623at2"/>
<dbReference type="Pfam" id="PF06240">
    <property type="entry name" value="COXG"/>
    <property type="match status" value="1"/>
</dbReference>
<name>A0A316EHR2_9BURK</name>
<dbReference type="EMBL" id="QGGT01000009">
    <property type="protein sequence ID" value="PWK31571.1"/>
    <property type="molecule type" value="Genomic_DNA"/>
</dbReference>
<organism evidence="1 2">
    <name type="scientific">Cupriavidus plantarum</name>
    <dbReference type="NCBI Taxonomy" id="942865"/>
    <lineage>
        <taxon>Bacteria</taxon>
        <taxon>Pseudomonadati</taxon>
        <taxon>Pseudomonadota</taxon>
        <taxon>Betaproteobacteria</taxon>
        <taxon>Burkholderiales</taxon>
        <taxon>Burkholderiaceae</taxon>
        <taxon>Cupriavidus</taxon>
    </lineage>
</organism>
<dbReference type="CDD" id="cd07823">
    <property type="entry name" value="SRPBCC_5"/>
    <property type="match status" value="1"/>
</dbReference>
<dbReference type="RefSeq" id="WP_109585391.1">
    <property type="nucleotide sequence ID" value="NZ_QGGT01000009.1"/>
</dbReference>
<dbReference type="InterPro" id="IPR023393">
    <property type="entry name" value="START-like_dom_sf"/>
</dbReference>
<evidence type="ECO:0000313" key="1">
    <source>
        <dbReference type="EMBL" id="PWK31571.1"/>
    </source>
</evidence>
<comment type="caution">
    <text evidence="1">The sequence shown here is derived from an EMBL/GenBank/DDBJ whole genome shotgun (WGS) entry which is preliminary data.</text>
</comment>
<dbReference type="Gene3D" id="3.30.530.20">
    <property type="match status" value="1"/>
</dbReference>
<sequence length="214" mass="22525">MEIEQRFTLATAPDAVWQAFQDVRLLVNCLPGASIPDDATVDGNKVPLLFQVKLGPIAARFKGQGELEQDAAARKGSFSGAAVDGKTQSRVKGVARFALQPAGAGTEVVVAVDYAVTGALAQFSREGIVRALAEQLTREFAANLQAALPADEPTVQQAGAMTPTADAVTADPTPIAAQSATRPATSAPAPAASIDLWSVFKAWLRQWWRGRKNA</sequence>
<dbReference type="AlphaFoldDB" id="A0A316EHR2"/>
<reference evidence="1 2" key="1">
    <citation type="submission" date="2018-05" db="EMBL/GenBank/DDBJ databases">
        <title>Genomic Encyclopedia of Type Strains, Phase IV (KMG-V): Genome sequencing to study the core and pangenomes of soil and plant-associated prokaryotes.</title>
        <authorList>
            <person name="Whitman W."/>
        </authorList>
    </citation>
    <scope>NUCLEOTIDE SEQUENCE [LARGE SCALE GENOMIC DNA]</scope>
    <source>
        <strain evidence="1 2">SLV-132</strain>
    </source>
</reference>
<evidence type="ECO:0000313" key="2">
    <source>
        <dbReference type="Proteomes" id="UP000245754"/>
    </source>
</evidence>
<gene>
    <name evidence="1" type="ORF">C7419_10928</name>
</gene>
<accession>A0A316EHR2</accession>
<protein>
    <submittedName>
        <fullName evidence="1">Carbon monoxide dehydrogenase subunit G</fullName>
    </submittedName>
</protein>
<proteinExistence type="predicted"/>
<dbReference type="InterPro" id="IPR010419">
    <property type="entry name" value="CO_DH_gsu"/>
</dbReference>
<dbReference type="SUPFAM" id="SSF55961">
    <property type="entry name" value="Bet v1-like"/>
    <property type="match status" value="1"/>
</dbReference>
<keyword evidence="2" id="KW-1185">Reference proteome</keyword>
<dbReference type="PANTHER" id="PTHR38588:SF1">
    <property type="entry name" value="BLL0334 PROTEIN"/>
    <property type="match status" value="1"/>
</dbReference>
<dbReference type="Proteomes" id="UP000245754">
    <property type="component" value="Unassembled WGS sequence"/>
</dbReference>